<dbReference type="NCBIfam" id="TIGR00476">
    <property type="entry name" value="selD"/>
    <property type="match status" value="1"/>
</dbReference>
<dbReference type="PIRSF" id="PIRSF036407">
    <property type="entry name" value="Selenphspht_syn"/>
    <property type="match status" value="1"/>
</dbReference>
<evidence type="ECO:0000259" key="7">
    <source>
        <dbReference type="Pfam" id="PF02769"/>
    </source>
</evidence>
<evidence type="ECO:0000256" key="1">
    <source>
        <dbReference type="ARBA" id="ARBA00022679"/>
    </source>
</evidence>
<dbReference type="InterPro" id="IPR016188">
    <property type="entry name" value="PurM-like_N"/>
</dbReference>
<dbReference type="STRING" id="1379.HMPREF3186_00320"/>
<evidence type="ECO:0000256" key="5">
    <source>
        <dbReference type="ARBA" id="ARBA00023266"/>
    </source>
</evidence>
<dbReference type="GO" id="GO:0016260">
    <property type="term" value="P:selenocysteine biosynthetic process"/>
    <property type="evidence" value="ECO:0007669"/>
    <property type="project" value="TreeGrafter"/>
</dbReference>
<dbReference type="GO" id="GO:0004756">
    <property type="term" value="F:selenide, water dikinase activity"/>
    <property type="evidence" value="ECO:0007669"/>
    <property type="project" value="TreeGrafter"/>
</dbReference>
<evidence type="ECO:0000313" key="9">
    <source>
        <dbReference type="Proteomes" id="UP000070355"/>
    </source>
</evidence>
<dbReference type="Gene3D" id="3.90.650.10">
    <property type="entry name" value="PurM-like C-terminal domain"/>
    <property type="match status" value="1"/>
</dbReference>
<feature type="domain" description="PurM-like N-terminal" evidence="6">
    <location>
        <begin position="24"/>
        <end position="130"/>
    </location>
</feature>
<protein>
    <submittedName>
        <fullName evidence="8">Selenide, water dikinase</fullName>
    </submittedName>
</protein>
<dbReference type="InterPro" id="IPR036921">
    <property type="entry name" value="PurM-like_N_sf"/>
</dbReference>
<keyword evidence="1" id="KW-0808">Transferase</keyword>
<dbReference type="InterPro" id="IPR004536">
    <property type="entry name" value="SPS/SelD"/>
</dbReference>
<sequence length="319" mass="35047">MSDILRDLPKKEDKNLIVGYESSDDAAVYKISEDKAIIQTLDFFTTMINDPYLYGQIAATNALSDVYAMGGEVISALNIVAFPENMDLEILHQILKGGAEKVHEAGGVLAGGHSIHDATPKYGLSVTGIVHPDKILQNNNCKVGDLLIVTKPLGVSIINTAHMVKECSEEAFAQSVKQMTTLNKYSAQMMKDFNVNSCTDITGFGFLGHLVEMLDGKYSAEVYTKDIPYIEEAYKCANEFVITAGGQLNRTFVEPNVEYQVKDFALEEIMYDPQTSGGLLISLPEDEAHELLEKLNTLEIKSAIVGKVIEKQEKAVIVK</sequence>
<dbReference type="SUPFAM" id="SSF55326">
    <property type="entry name" value="PurM N-terminal domain-like"/>
    <property type="match status" value="1"/>
</dbReference>
<dbReference type="Proteomes" id="UP000070355">
    <property type="component" value="Unassembled WGS sequence"/>
</dbReference>
<dbReference type="InterPro" id="IPR036676">
    <property type="entry name" value="PurM-like_C_sf"/>
</dbReference>
<dbReference type="Pfam" id="PF02769">
    <property type="entry name" value="AIRS_C"/>
    <property type="match status" value="1"/>
</dbReference>
<comment type="caution">
    <text evidence="8">The sequence shown here is derived from an EMBL/GenBank/DDBJ whole genome shotgun (WGS) entry which is preliminary data.</text>
</comment>
<keyword evidence="4" id="KW-0067">ATP-binding</keyword>
<dbReference type="PANTHER" id="PTHR10256:SF0">
    <property type="entry name" value="INACTIVE SELENIDE, WATER DIKINASE-LIKE PROTEIN-RELATED"/>
    <property type="match status" value="1"/>
</dbReference>
<evidence type="ECO:0000256" key="2">
    <source>
        <dbReference type="ARBA" id="ARBA00022741"/>
    </source>
</evidence>
<dbReference type="SUPFAM" id="SSF56042">
    <property type="entry name" value="PurM C-terminal domain-like"/>
    <property type="match status" value="1"/>
</dbReference>
<gene>
    <name evidence="8" type="ORF">HMPREF3186_00320</name>
</gene>
<dbReference type="Pfam" id="PF00586">
    <property type="entry name" value="AIRS"/>
    <property type="match status" value="1"/>
</dbReference>
<dbReference type="GO" id="GO:0005737">
    <property type="term" value="C:cytoplasm"/>
    <property type="evidence" value="ECO:0007669"/>
    <property type="project" value="TreeGrafter"/>
</dbReference>
<dbReference type="GO" id="GO:0005524">
    <property type="term" value="F:ATP binding"/>
    <property type="evidence" value="ECO:0007669"/>
    <property type="project" value="UniProtKB-KW"/>
</dbReference>
<reference evidence="9" key="1">
    <citation type="submission" date="2016-01" db="EMBL/GenBank/DDBJ databases">
        <authorList>
            <person name="Mitreva M."/>
            <person name="Pepin K.H."/>
            <person name="Mihindukulasuriya K.A."/>
            <person name="Fulton R."/>
            <person name="Fronick C."/>
            <person name="O'Laughlin M."/>
            <person name="Miner T."/>
            <person name="Herter B."/>
            <person name="Rosa B.A."/>
            <person name="Cordes M."/>
            <person name="Tomlinson C."/>
            <person name="Wollam A."/>
            <person name="Palsikar V.B."/>
            <person name="Mardis E.R."/>
            <person name="Wilson R.K."/>
        </authorList>
    </citation>
    <scope>NUCLEOTIDE SEQUENCE [LARGE SCALE GENOMIC DNA]</scope>
    <source>
        <strain evidence="9">DNF01167</strain>
    </source>
</reference>
<dbReference type="PANTHER" id="PTHR10256">
    <property type="entry name" value="SELENIDE, WATER DIKINASE"/>
    <property type="match status" value="1"/>
</dbReference>
<dbReference type="Gene3D" id="3.30.1330.10">
    <property type="entry name" value="PurM-like, N-terminal domain"/>
    <property type="match status" value="1"/>
</dbReference>
<evidence type="ECO:0000313" key="8">
    <source>
        <dbReference type="EMBL" id="KXB62856.1"/>
    </source>
</evidence>
<evidence type="ECO:0000256" key="3">
    <source>
        <dbReference type="ARBA" id="ARBA00022777"/>
    </source>
</evidence>
<dbReference type="CDD" id="cd02195">
    <property type="entry name" value="SelD"/>
    <property type="match status" value="1"/>
</dbReference>
<keyword evidence="3 8" id="KW-0418">Kinase</keyword>
<proteinExistence type="predicted"/>
<dbReference type="InterPro" id="IPR010918">
    <property type="entry name" value="PurM-like_C_dom"/>
</dbReference>
<dbReference type="PATRIC" id="rast|0.CDS.1"/>
<dbReference type="AlphaFoldDB" id="A0A134A575"/>
<evidence type="ECO:0000259" key="6">
    <source>
        <dbReference type="Pfam" id="PF00586"/>
    </source>
</evidence>
<keyword evidence="5" id="KW-0711">Selenium</keyword>
<evidence type="ECO:0000256" key="4">
    <source>
        <dbReference type="ARBA" id="ARBA00022840"/>
    </source>
</evidence>
<name>A0A134A575_9BACL</name>
<keyword evidence="2" id="KW-0547">Nucleotide-binding</keyword>
<accession>A0A134A575</accession>
<dbReference type="EMBL" id="LSDC01000020">
    <property type="protein sequence ID" value="KXB62856.1"/>
    <property type="molecule type" value="Genomic_DNA"/>
</dbReference>
<organism evidence="8 9">
    <name type="scientific">Gemella haemolysans</name>
    <dbReference type="NCBI Taxonomy" id="1379"/>
    <lineage>
        <taxon>Bacteria</taxon>
        <taxon>Bacillati</taxon>
        <taxon>Bacillota</taxon>
        <taxon>Bacilli</taxon>
        <taxon>Bacillales</taxon>
        <taxon>Gemellaceae</taxon>
        <taxon>Gemella</taxon>
    </lineage>
</organism>
<feature type="domain" description="PurM-like C-terminal" evidence="7">
    <location>
        <begin position="142"/>
        <end position="319"/>
    </location>
</feature>